<name>A0A8T7M6N2_9CHLR</name>
<dbReference type="Pfam" id="PF13489">
    <property type="entry name" value="Methyltransf_23"/>
    <property type="match status" value="1"/>
</dbReference>
<dbReference type="AlphaFoldDB" id="A0A8T7M6N2"/>
<dbReference type="CDD" id="cd02440">
    <property type="entry name" value="AdoMet_MTases"/>
    <property type="match status" value="1"/>
</dbReference>
<dbReference type="Proteomes" id="UP000521676">
    <property type="component" value="Unassembled WGS sequence"/>
</dbReference>
<organism evidence="1 2">
    <name type="scientific">Candidatus Chlorohelix allophototropha</name>
    <dbReference type="NCBI Taxonomy" id="3003348"/>
    <lineage>
        <taxon>Bacteria</taxon>
        <taxon>Bacillati</taxon>
        <taxon>Chloroflexota</taxon>
        <taxon>Chloroflexia</taxon>
        <taxon>Candidatus Chloroheliales</taxon>
        <taxon>Candidatus Chloroheliaceae</taxon>
        <taxon>Candidatus Chlorohelix</taxon>
    </lineage>
</organism>
<dbReference type="InterPro" id="IPR029063">
    <property type="entry name" value="SAM-dependent_MTases_sf"/>
</dbReference>
<gene>
    <name evidence="1" type="ORF">HXX08_18020</name>
</gene>
<keyword evidence="1" id="KW-0489">Methyltransferase</keyword>
<proteinExistence type="predicted"/>
<dbReference type="GO" id="GO:0032259">
    <property type="term" value="P:methylation"/>
    <property type="evidence" value="ECO:0007669"/>
    <property type="project" value="UniProtKB-KW"/>
</dbReference>
<dbReference type="PANTHER" id="PTHR43861">
    <property type="entry name" value="TRANS-ACONITATE 2-METHYLTRANSFERASE-RELATED"/>
    <property type="match status" value="1"/>
</dbReference>
<dbReference type="SUPFAM" id="SSF53335">
    <property type="entry name" value="S-adenosyl-L-methionine-dependent methyltransferases"/>
    <property type="match status" value="1"/>
</dbReference>
<reference evidence="1 2" key="1">
    <citation type="submission" date="2020-06" db="EMBL/GenBank/DDBJ databases">
        <title>Anoxygenic phototrophic Chloroflexota member uses a Type I reaction center.</title>
        <authorList>
            <person name="Tsuji J.M."/>
            <person name="Shaw N.A."/>
            <person name="Nagashima S."/>
            <person name="Venkiteswaran J."/>
            <person name="Schiff S.L."/>
            <person name="Hanada S."/>
            <person name="Tank M."/>
            <person name="Neufeld J.D."/>
        </authorList>
    </citation>
    <scope>NUCLEOTIDE SEQUENCE [LARGE SCALE GENOMIC DNA]</scope>
    <source>
        <strain evidence="1">L227-S17</strain>
    </source>
</reference>
<comment type="caution">
    <text evidence="1">The sequence shown here is derived from an EMBL/GenBank/DDBJ whole genome shotgun (WGS) entry which is preliminary data.</text>
</comment>
<accession>A0A8T7M6N2</accession>
<dbReference type="GO" id="GO:0008168">
    <property type="term" value="F:methyltransferase activity"/>
    <property type="evidence" value="ECO:0007669"/>
    <property type="project" value="UniProtKB-KW"/>
</dbReference>
<evidence type="ECO:0000313" key="2">
    <source>
        <dbReference type="Proteomes" id="UP000521676"/>
    </source>
</evidence>
<sequence>MKWRPDFAKWREGRIWQEKKQARNLDTLRLFLRLATLKDDLRGKKILDLGCGMGGFSTALALEGARVQPYDYNRAYCRITRLRGMRYKLNFSPVNGAGEALPFPNAHFDHIVCLDVLEHVQNPEKLLSEISRCLKPGGVCFITAINRFAFSDPHYHVRFVNWLPRRFAEPAMKLLRRNKDNSRFGDRQTLDEMHYYRYDQLSSLTARHGFTGMRELGELELASRSYSGLKGLLKKSGLLRPVYLLYRYFYKGTYQLMVIKR</sequence>
<keyword evidence="1" id="KW-0808">Transferase</keyword>
<dbReference type="EMBL" id="JACATZ010000003">
    <property type="protein sequence ID" value="NWJ47754.1"/>
    <property type="molecule type" value="Genomic_DNA"/>
</dbReference>
<protein>
    <submittedName>
        <fullName evidence="1">Methyltransferase domain-containing protein</fullName>
    </submittedName>
</protein>
<dbReference type="Gene3D" id="3.40.50.150">
    <property type="entry name" value="Vaccinia Virus protein VP39"/>
    <property type="match status" value="1"/>
</dbReference>
<evidence type="ECO:0000313" key="1">
    <source>
        <dbReference type="EMBL" id="NWJ47754.1"/>
    </source>
</evidence>